<gene>
    <name evidence="1" type="ORF">LCGC14_2558370</name>
</gene>
<protein>
    <submittedName>
        <fullName evidence="1">Uncharacterized protein</fullName>
    </submittedName>
</protein>
<dbReference type="EMBL" id="LAZR01042164">
    <property type="protein sequence ID" value="KKL10185.1"/>
    <property type="molecule type" value="Genomic_DNA"/>
</dbReference>
<sequence length="479" mass="54233">VQAIRGVFASDGDLAGKVIKRSQELSSMWNPRQKMMNEWYKIIRLDNYLEQEDMESSITNQPKNTFRFARHLLVTSAIQDKISRIGASAEQEPGFERLEVAIAHFWKKLEQRAEDMGDQGWLWKLAGLMTSLGWYSVFTDINEKEVTADVWHPYQVFPLWTPGEGLFEVVRTYTVDKKTAIRNIELMGEKIPDFFPAEVTVHNHWIMEGGVALNTLIYNRTVVKGRVGEKSYIPIITGPASGMPDQGVLPSNRDWAGSWGEAVVAHNEGVLENYNKLTSYILQTARDAANPRWVEYVNGGGSILDPEEIFKRGAIFTAETDERVEPLVGPVLPIEASTSLADMRADIGSGSFNDTIMGDVQGPISSVMLSTMVGNTRHLIDAYSKAISRIRRKSATWWWEEMKENKWKPHDISLSFDQVKGHVEWETQISLNIPGDLTNRATQARMLSPEWEMSEQRVTEILFAAEIESIPQELARRNA</sequence>
<feature type="non-terminal residue" evidence="1">
    <location>
        <position position="479"/>
    </location>
</feature>
<dbReference type="AlphaFoldDB" id="A0A0F9ALB1"/>
<evidence type="ECO:0000313" key="1">
    <source>
        <dbReference type="EMBL" id="KKL10185.1"/>
    </source>
</evidence>
<comment type="caution">
    <text evidence="1">The sequence shown here is derived from an EMBL/GenBank/DDBJ whole genome shotgun (WGS) entry which is preliminary data.</text>
</comment>
<accession>A0A0F9ALB1</accession>
<reference evidence="1" key="1">
    <citation type="journal article" date="2015" name="Nature">
        <title>Complex archaea that bridge the gap between prokaryotes and eukaryotes.</title>
        <authorList>
            <person name="Spang A."/>
            <person name="Saw J.H."/>
            <person name="Jorgensen S.L."/>
            <person name="Zaremba-Niedzwiedzka K."/>
            <person name="Martijn J."/>
            <person name="Lind A.E."/>
            <person name="van Eijk R."/>
            <person name="Schleper C."/>
            <person name="Guy L."/>
            <person name="Ettema T.J."/>
        </authorList>
    </citation>
    <scope>NUCLEOTIDE SEQUENCE</scope>
</reference>
<feature type="non-terminal residue" evidence="1">
    <location>
        <position position="1"/>
    </location>
</feature>
<organism evidence="1">
    <name type="scientific">marine sediment metagenome</name>
    <dbReference type="NCBI Taxonomy" id="412755"/>
    <lineage>
        <taxon>unclassified sequences</taxon>
        <taxon>metagenomes</taxon>
        <taxon>ecological metagenomes</taxon>
    </lineage>
</organism>
<proteinExistence type="predicted"/>
<name>A0A0F9ALB1_9ZZZZ</name>